<feature type="transmembrane region" description="Helical" evidence="1">
    <location>
        <begin position="196"/>
        <end position="222"/>
    </location>
</feature>
<sequence>MKRSVLLLSAGHSCVDVYQGAVPAIVPFLVSERHYDYAAASAVVLAATLLSSVVQPVFGLLTDRWRMPWLIPVAMLLAGFGIAAAGTSGDRMAVWTLVALSGLGVAAYHPASARLARTVTRGDHTAMSWFSLGGNVGFAVAPLLVTPLLAAGGLGATPWLAVPAVAGVLMTVPVTRTPAPARGASGASQGRDDWGMFARLSLVVTFRAVAFFGVSTLLAVVAKQRMDGGSAAGAAALFLLFGGGAVGTVLGGRLAGRYGRVRCARAAYALAVPSVAGVAFLPGPLLLLGVAATAACLFVPFSLQVTLGQDYLPGRVGTAGGVTLGLAVSVGGVVSPALGALADATSPSTALVPVIAAPALAWTVARTLREPEPIETAASSRPAEAPA</sequence>
<feature type="transmembrane region" description="Helical" evidence="1">
    <location>
        <begin position="156"/>
        <end position="175"/>
    </location>
</feature>
<feature type="transmembrane region" description="Helical" evidence="1">
    <location>
        <begin position="92"/>
        <end position="108"/>
    </location>
</feature>
<dbReference type="SUPFAM" id="SSF103473">
    <property type="entry name" value="MFS general substrate transporter"/>
    <property type="match status" value="1"/>
</dbReference>
<dbReference type="Proteomes" id="UP000261811">
    <property type="component" value="Unassembled WGS sequence"/>
</dbReference>
<dbReference type="RefSeq" id="WP_117360769.1">
    <property type="nucleotide sequence ID" value="NZ_QURH01000943.1"/>
</dbReference>
<dbReference type="GO" id="GO:0022857">
    <property type="term" value="F:transmembrane transporter activity"/>
    <property type="evidence" value="ECO:0007669"/>
    <property type="project" value="InterPro"/>
</dbReference>
<accession>A0A372JCD3</accession>
<feature type="transmembrane region" description="Helical" evidence="1">
    <location>
        <begin position="69"/>
        <end position="86"/>
    </location>
</feature>
<keyword evidence="1" id="KW-1133">Transmembrane helix</keyword>
<dbReference type="EMBL" id="QURH01000943">
    <property type="protein sequence ID" value="RFU37632.1"/>
    <property type="molecule type" value="Genomic_DNA"/>
</dbReference>
<keyword evidence="1" id="KW-0472">Membrane</keyword>
<evidence type="ECO:0000313" key="2">
    <source>
        <dbReference type="EMBL" id="RFU37632.1"/>
    </source>
</evidence>
<organism evidence="2 3">
    <name type="scientific">Actinomadura logoneensis</name>
    <dbReference type="NCBI Taxonomy" id="2293572"/>
    <lineage>
        <taxon>Bacteria</taxon>
        <taxon>Bacillati</taxon>
        <taxon>Actinomycetota</taxon>
        <taxon>Actinomycetes</taxon>
        <taxon>Streptosporangiales</taxon>
        <taxon>Thermomonosporaceae</taxon>
        <taxon>Actinomadura</taxon>
    </lineage>
</organism>
<dbReference type="AlphaFoldDB" id="A0A372JCD3"/>
<feature type="transmembrane region" description="Helical" evidence="1">
    <location>
        <begin position="129"/>
        <end position="150"/>
    </location>
</feature>
<dbReference type="InterPro" id="IPR011701">
    <property type="entry name" value="MFS"/>
</dbReference>
<feature type="transmembrane region" description="Helical" evidence="1">
    <location>
        <begin position="39"/>
        <end position="62"/>
    </location>
</feature>
<protein>
    <submittedName>
        <fullName evidence="2">MFS transporter</fullName>
    </submittedName>
</protein>
<dbReference type="PANTHER" id="PTHR43129">
    <property type="entry name" value="FOSMIDOMYCIN RESISTANCE PROTEIN"/>
    <property type="match status" value="1"/>
</dbReference>
<dbReference type="InterPro" id="IPR036259">
    <property type="entry name" value="MFS_trans_sf"/>
</dbReference>
<dbReference type="Pfam" id="PF07690">
    <property type="entry name" value="MFS_1"/>
    <property type="match status" value="1"/>
</dbReference>
<dbReference type="GO" id="GO:0005886">
    <property type="term" value="C:plasma membrane"/>
    <property type="evidence" value="ECO:0007669"/>
    <property type="project" value="TreeGrafter"/>
</dbReference>
<feature type="transmembrane region" description="Helical" evidence="1">
    <location>
        <begin position="228"/>
        <end position="251"/>
    </location>
</feature>
<keyword evidence="3" id="KW-1185">Reference proteome</keyword>
<keyword evidence="1" id="KW-0812">Transmembrane</keyword>
<evidence type="ECO:0000256" key="1">
    <source>
        <dbReference type="SAM" id="Phobius"/>
    </source>
</evidence>
<proteinExistence type="predicted"/>
<gene>
    <name evidence="2" type="ORF">DZF91_31840</name>
</gene>
<dbReference type="Gene3D" id="1.20.1250.20">
    <property type="entry name" value="MFS general substrate transporter like domains"/>
    <property type="match status" value="2"/>
</dbReference>
<name>A0A372JCD3_9ACTN</name>
<dbReference type="PANTHER" id="PTHR43129:SF1">
    <property type="entry name" value="FOSMIDOMYCIN RESISTANCE PROTEIN"/>
    <property type="match status" value="1"/>
</dbReference>
<comment type="caution">
    <text evidence="2">The sequence shown here is derived from an EMBL/GenBank/DDBJ whole genome shotgun (WGS) entry which is preliminary data.</text>
</comment>
<evidence type="ECO:0000313" key="3">
    <source>
        <dbReference type="Proteomes" id="UP000261811"/>
    </source>
</evidence>
<feature type="transmembrane region" description="Helical" evidence="1">
    <location>
        <begin position="287"/>
        <end position="307"/>
    </location>
</feature>
<dbReference type="CDD" id="cd17478">
    <property type="entry name" value="MFS_FsR"/>
    <property type="match status" value="1"/>
</dbReference>
<reference evidence="2 3" key="1">
    <citation type="submission" date="2018-08" db="EMBL/GenBank/DDBJ databases">
        <title>Actinomadura jelena sp. nov., a novel Actinomycete isolated from soil in Chad.</title>
        <authorList>
            <person name="Shi L."/>
        </authorList>
    </citation>
    <scope>NUCLEOTIDE SEQUENCE [LARGE SCALE GENOMIC DNA]</scope>
    <source>
        <strain evidence="2 3">NEAU-G17</strain>
    </source>
</reference>
<dbReference type="OrthoDB" id="9770492at2"/>
<feature type="transmembrane region" description="Helical" evidence="1">
    <location>
        <begin position="319"/>
        <end position="342"/>
    </location>
</feature>